<dbReference type="OrthoDB" id="9856535at2759"/>
<dbReference type="InterPro" id="IPR032675">
    <property type="entry name" value="LRR_dom_sf"/>
</dbReference>
<protein>
    <submittedName>
        <fullName evidence="3">Uncharacterized protein LOC113211805 isoform X1</fullName>
    </submittedName>
</protein>
<name>A0A6J1T381_FRAOC</name>
<keyword evidence="2" id="KW-1185">Reference proteome</keyword>
<dbReference type="InterPro" id="IPR001810">
    <property type="entry name" value="F-box_dom"/>
</dbReference>
<dbReference type="GeneID" id="113211805"/>
<accession>A0A6J1T381</accession>
<dbReference type="Gene3D" id="1.20.1280.50">
    <property type="match status" value="1"/>
</dbReference>
<evidence type="ECO:0000313" key="2">
    <source>
        <dbReference type="Proteomes" id="UP000504606"/>
    </source>
</evidence>
<proteinExistence type="predicted"/>
<dbReference type="SMART" id="SM00256">
    <property type="entry name" value="FBOX"/>
    <property type="match status" value="1"/>
</dbReference>
<reference evidence="3" key="1">
    <citation type="submission" date="2025-08" db="UniProtKB">
        <authorList>
            <consortium name="RefSeq"/>
        </authorList>
    </citation>
    <scope>IDENTIFICATION</scope>
    <source>
        <tissue evidence="3">Whole organism</tissue>
    </source>
</reference>
<dbReference type="SUPFAM" id="SSF81383">
    <property type="entry name" value="F-box domain"/>
    <property type="match status" value="1"/>
</dbReference>
<sequence>MMELLSDDLLLNVMQYLDVPDLFACRLVCKRLGALALDRDAWRHRKLATTFHDGLFPWVAELQGRAPAPAMPCVCPVLRLAPCLRVLELDLPPQRCRLAYTSTRCAVEELRLSICMGPHPDASSGIASSYQAAAVLSRQESLGRLRRLHFDLNPGTDAPAFVATMASTPGLEELEVLEICAPDRSNPALGCTILASSLRRFKYTLSDTISKHFANFILSGHAATLEVVDLGKSPHEVTFKSTASLLAGVLNLRELTCCTMPGLEVLADCETLRVLNLVVGTKRQHKSAGASAAKLLRGAKHLREVELQYKPLASKDSNVGVDLVMALAQGKSCGRVEKLSIVNTLDEDEDDYDFDLDGVEKPLPQLKALICALPSLSGMRHLRIVADMNPEKLLSAISPATAPSLEIVELPLPRLACAHAFIHGSEVKTVLAANPLLHIKLCNPICYCKQKECQPCKTPKCHKQLRDVEYGSTLVLFSHDPSDKCSRAHSPTKYNLWIHIPL</sequence>
<organism evidence="2 3">
    <name type="scientific">Frankliniella occidentalis</name>
    <name type="common">Western flower thrips</name>
    <name type="synonym">Euthrips occidentalis</name>
    <dbReference type="NCBI Taxonomy" id="133901"/>
    <lineage>
        <taxon>Eukaryota</taxon>
        <taxon>Metazoa</taxon>
        <taxon>Ecdysozoa</taxon>
        <taxon>Arthropoda</taxon>
        <taxon>Hexapoda</taxon>
        <taxon>Insecta</taxon>
        <taxon>Pterygota</taxon>
        <taxon>Neoptera</taxon>
        <taxon>Paraneoptera</taxon>
        <taxon>Thysanoptera</taxon>
        <taxon>Terebrantia</taxon>
        <taxon>Thripoidea</taxon>
        <taxon>Thripidae</taxon>
        <taxon>Frankliniella</taxon>
    </lineage>
</organism>
<dbReference type="KEGG" id="foc:113211805"/>
<dbReference type="InterPro" id="IPR036047">
    <property type="entry name" value="F-box-like_dom_sf"/>
</dbReference>
<dbReference type="AlphaFoldDB" id="A0A6J1T381"/>
<feature type="domain" description="F-box" evidence="1">
    <location>
        <begin position="1"/>
        <end position="45"/>
    </location>
</feature>
<dbReference type="Pfam" id="PF12937">
    <property type="entry name" value="F-box-like"/>
    <property type="match status" value="1"/>
</dbReference>
<gene>
    <name evidence="3" type="primary">LOC113211805</name>
</gene>
<evidence type="ECO:0000259" key="1">
    <source>
        <dbReference type="PROSITE" id="PS50181"/>
    </source>
</evidence>
<dbReference type="SUPFAM" id="SSF52047">
    <property type="entry name" value="RNI-like"/>
    <property type="match status" value="1"/>
</dbReference>
<dbReference type="RefSeq" id="XP_026286075.1">
    <property type="nucleotide sequence ID" value="XM_026430290.2"/>
</dbReference>
<evidence type="ECO:0000313" key="3">
    <source>
        <dbReference type="RefSeq" id="XP_026286075.1"/>
    </source>
</evidence>
<dbReference type="PROSITE" id="PS50181">
    <property type="entry name" value="FBOX"/>
    <property type="match status" value="1"/>
</dbReference>
<dbReference type="Gene3D" id="3.80.10.10">
    <property type="entry name" value="Ribonuclease Inhibitor"/>
    <property type="match status" value="1"/>
</dbReference>
<dbReference type="Proteomes" id="UP000504606">
    <property type="component" value="Unplaced"/>
</dbReference>